<feature type="domain" description="SEC7" evidence="1">
    <location>
        <begin position="68"/>
        <end position="309"/>
    </location>
</feature>
<evidence type="ECO:0000259" key="1">
    <source>
        <dbReference type="PROSITE" id="PS50190"/>
    </source>
</evidence>
<comment type="caution">
    <text evidence="2">The sequence shown here is derived from an EMBL/GenBank/DDBJ whole genome shotgun (WGS) entry which is preliminary data.</text>
</comment>
<gene>
    <name evidence="2" type="ORF">DM01DRAFT_1377621</name>
</gene>
<dbReference type="EMBL" id="MCGT01000037">
    <property type="protein sequence ID" value="ORX46517.1"/>
    <property type="molecule type" value="Genomic_DNA"/>
</dbReference>
<dbReference type="InterPro" id="IPR023394">
    <property type="entry name" value="Sec7_C_sf"/>
</dbReference>
<dbReference type="Gene3D" id="1.10.1000.11">
    <property type="entry name" value="Arf Nucleotide-binding Site Opener,domain 2"/>
    <property type="match status" value="1"/>
</dbReference>
<sequence length="603" mass="67767">MAQVAPIASPVGLPTVDLCGTWKSFQSSHTDTSTASVYSTFGADPLLAAEAPAIAEGPTVTEASAQTQARGVLHDTSLDPKAIADSFWRTPAKMSMVCPPDAMAKWLGDPGDLQTQVLSLFMENFNFTQTLDQAFRYLCKKLYLKAESQQIDRIISAFAQRFWQCQPDPFYGHPDAIHALTYAMLLLNTDLHLLPNHRQKMTRAAFVKNTMATLRELLAVKREPCLSAVLEEESDLLTPGKLAESGGRRHSLGTSCLQVGRSPFAMPKHRSLMDLARYLSGQSHPFQERQRDDRMEEYLKELYGRIKSQRIEQPDLPKQEGLPKAGHGRLTSASTMSSSCFFGAQSQDYEAMHGWVFVKKKSMSTWARCYLIARSGQLIFQEIQARWRLSWAAAKKDTCFTLAHGLAWQLPPYEGDFCWQEADNRSSWRFHAGTGDQAKQWVSTLNFWAALHSVAPLAGALTNVDYGWSCTTDNPLYHGNNPAKRCPMTTLLIWTRKKTVGLFPEISEDDLPVWCPPGSPALQLLTLPTPQDQLTAIHHYLQRLANDASLHQRCRAVIDKKFTFHSANRQVAITNWQAKMDYLLFETVKFEVYQHTLSSLTNT</sequence>
<name>A0A1X2G6R5_9FUNG</name>
<dbReference type="PROSITE" id="PS50190">
    <property type="entry name" value="SEC7"/>
    <property type="match status" value="1"/>
</dbReference>
<reference evidence="2 3" key="1">
    <citation type="submission" date="2016-07" db="EMBL/GenBank/DDBJ databases">
        <title>Pervasive Adenine N6-methylation of Active Genes in Fungi.</title>
        <authorList>
            <consortium name="DOE Joint Genome Institute"/>
            <person name="Mondo S.J."/>
            <person name="Dannebaum R.O."/>
            <person name="Kuo R.C."/>
            <person name="Labutti K."/>
            <person name="Haridas S."/>
            <person name="Kuo A."/>
            <person name="Salamov A."/>
            <person name="Ahrendt S.R."/>
            <person name="Lipzen A."/>
            <person name="Sullivan W."/>
            <person name="Andreopoulos W.B."/>
            <person name="Clum A."/>
            <person name="Lindquist E."/>
            <person name="Daum C."/>
            <person name="Ramamoorthy G.K."/>
            <person name="Gryganskyi A."/>
            <person name="Culley D."/>
            <person name="Magnuson J.K."/>
            <person name="James T.Y."/>
            <person name="O'Malley M.A."/>
            <person name="Stajich J.E."/>
            <person name="Spatafora J.W."/>
            <person name="Visel A."/>
            <person name="Grigoriev I.V."/>
        </authorList>
    </citation>
    <scope>NUCLEOTIDE SEQUENCE [LARGE SCALE GENOMIC DNA]</scope>
    <source>
        <strain evidence="2 3">NRRL 3301</strain>
    </source>
</reference>
<dbReference type="Gene3D" id="2.30.29.30">
    <property type="entry name" value="Pleckstrin-homology domain (PH domain)/Phosphotyrosine-binding domain (PTB)"/>
    <property type="match status" value="1"/>
</dbReference>
<dbReference type="SMART" id="SM00222">
    <property type="entry name" value="Sec7"/>
    <property type="match status" value="1"/>
</dbReference>
<dbReference type="SUPFAM" id="SSF48425">
    <property type="entry name" value="Sec7 domain"/>
    <property type="match status" value="1"/>
</dbReference>
<dbReference type="Pfam" id="PF01369">
    <property type="entry name" value="Sec7"/>
    <property type="match status" value="1"/>
</dbReference>
<evidence type="ECO:0000313" key="2">
    <source>
        <dbReference type="EMBL" id="ORX46517.1"/>
    </source>
</evidence>
<proteinExistence type="predicted"/>
<organism evidence="2 3">
    <name type="scientific">Hesseltinella vesiculosa</name>
    <dbReference type="NCBI Taxonomy" id="101127"/>
    <lineage>
        <taxon>Eukaryota</taxon>
        <taxon>Fungi</taxon>
        <taxon>Fungi incertae sedis</taxon>
        <taxon>Mucoromycota</taxon>
        <taxon>Mucoromycotina</taxon>
        <taxon>Mucoromycetes</taxon>
        <taxon>Mucorales</taxon>
        <taxon>Cunninghamellaceae</taxon>
        <taxon>Hesseltinella</taxon>
    </lineage>
</organism>
<evidence type="ECO:0000313" key="3">
    <source>
        <dbReference type="Proteomes" id="UP000242146"/>
    </source>
</evidence>
<keyword evidence="3" id="KW-1185">Reference proteome</keyword>
<protein>
    <submittedName>
        <fullName evidence="2">SEC7-like protein</fullName>
    </submittedName>
</protein>
<dbReference type="Proteomes" id="UP000242146">
    <property type="component" value="Unassembled WGS sequence"/>
</dbReference>
<dbReference type="AlphaFoldDB" id="A0A1X2G6R5"/>
<dbReference type="GO" id="GO:0005085">
    <property type="term" value="F:guanyl-nucleotide exchange factor activity"/>
    <property type="evidence" value="ECO:0007669"/>
    <property type="project" value="InterPro"/>
</dbReference>
<dbReference type="GO" id="GO:0032012">
    <property type="term" value="P:regulation of ARF protein signal transduction"/>
    <property type="evidence" value="ECO:0007669"/>
    <property type="project" value="InterPro"/>
</dbReference>
<dbReference type="InterPro" id="IPR000904">
    <property type="entry name" value="Sec7_dom"/>
</dbReference>
<dbReference type="SUPFAM" id="SSF50729">
    <property type="entry name" value="PH domain-like"/>
    <property type="match status" value="1"/>
</dbReference>
<dbReference type="OrthoDB" id="2157641at2759"/>
<dbReference type="InterPro" id="IPR035999">
    <property type="entry name" value="Sec7_dom_sf"/>
</dbReference>
<dbReference type="PANTHER" id="PTHR10663">
    <property type="entry name" value="GUANYL-NUCLEOTIDE EXCHANGE FACTOR"/>
    <property type="match status" value="1"/>
</dbReference>
<dbReference type="InterPro" id="IPR011993">
    <property type="entry name" value="PH-like_dom_sf"/>
</dbReference>
<dbReference type="STRING" id="101127.A0A1X2G6R5"/>
<accession>A0A1X2G6R5</accession>
<dbReference type="PANTHER" id="PTHR10663:SF373">
    <property type="entry name" value="PH AND SEC7 DOMAIN-CONTAINING PROTEIN C11E3.11C"/>
    <property type="match status" value="1"/>
</dbReference>